<dbReference type="CDD" id="cd04869">
    <property type="entry name" value="ACT_GcvR_2"/>
    <property type="match status" value="1"/>
</dbReference>
<dbReference type="EMBL" id="LDXT01000096">
    <property type="protein sequence ID" value="KRT53664.1"/>
    <property type="molecule type" value="Genomic_DNA"/>
</dbReference>
<organism evidence="4 5">
    <name type="scientific">endosymbiont of Ridgeia piscesae</name>
    <dbReference type="NCBI Taxonomy" id="54398"/>
    <lineage>
        <taxon>Bacteria</taxon>
        <taxon>Pseudomonadati</taxon>
        <taxon>Pseudomonadota</taxon>
        <taxon>Gammaproteobacteria</taxon>
        <taxon>sulfur-oxidizing symbionts</taxon>
    </lineage>
</organism>
<dbReference type="PANTHER" id="PTHR34875:SF5">
    <property type="entry name" value="GLYCINE CLEAVAGE SYSTEM TRANSCRIPTIONAL REPRESSOR"/>
    <property type="match status" value="1"/>
</dbReference>
<dbReference type="InterPro" id="IPR016867">
    <property type="entry name" value="GcvR"/>
</dbReference>
<feature type="domain" description="ACT" evidence="2">
    <location>
        <begin position="9"/>
        <end position="85"/>
    </location>
</feature>
<dbReference type="InterPro" id="IPR002912">
    <property type="entry name" value="ACT_dom"/>
</dbReference>
<evidence type="ECO:0000259" key="2">
    <source>
        <dbReference type="PROSITE" id="PS51671"/>
    </source>
</evidence>
<dbReference type="OrthoDB" id="5814713at2"/>
<keyword evidence="6" id="KW-1185">Reference proteome</keyword>
<reference evidence="5 6" key="1">
    <citation type="submission" date="2015-11" db="EMBL/GenBank/DDBJ databases">
        <title>The genome of Candidatus Endoriftia persephone in Ridgeia piscesae and population structure of the North Eastern Pacific vestimentiferan symbionts.</title>
        <authorList>
            <person name="Perez M."/>
            <person name="Juniper K.S."/>
        </authorList>
    </citation>
    <scope>NUCLEOTIDE SEQUENCE [LARGE SCALE GENOMIC DNA]</scope>
    <source>
        <strain evidence="4">Ind10</strain>
        <strain evidence="3">Ind11</strain>
    </source>
</reference>
<dbReference type="Proteomes" id="UP000051634">
    <property type="component" value="Unassembled WGS sequence"/>
</dbReference>
<dbReference type="EMBL" id="LMXI01000613">
    <property type="protein sequence ID" value="KRT57043.1"/>
    <property type="molecule type" value="Genomic_DNA"/>
</dbReference>
<comment type="subcellular location">
    <subcellularLocation>
        <location evidence="1">Cytoplasm</location>
    </subcellularLocation>
</comment>
<dbReference type="PATRIC" id="fig|54398.3.peg.578"/>
<accession>A0A0T5Z2V0</accession>
<dbReference type="GO" id="GO:0005737">
    <property type="term" value="C:cytoplasm"/>
    <property type="evidence" value="ECO:0007669"/>
    <property type="project" value="UniProtKB-SubCell"/>
</dbReference>
<name>A0A0T5Z2V0_9GAMM</name>
<dbReference type="CDD" id="cd04893">
    <property type="entry name" value="ACT_GcvR_1"/>
    <property type="match status" value="1"/>
</dbReference>
<feature type="domain" description="ACT" evidence="2">
    <location>
        <begin position="96"/>
        <end position="175"/>
    </location>
</feature>
<dbReference type="InterPro" id="IPR050990">
    <property type="entry name" value="UPF0237/GcvR_regulator"/>
</dbReference>
<dbReference type="PIRSF" id="PIRSF028103">
    <property type="entry name" value="GcvR"/>
    <property type="match status" value="1"/>
</dbReference>
<evidence type="ECO:0000313" key="5">
    <source>
        <dbReference type="Proteomes" id="UP000051276"/>
    </source>
</evidence>
<keyword evidence="1" id="KW-0678">Repressor</keyword>
<keyword evidence="1" id="KW-0804">Transcription</keyword>
<dbReference type="RefSeq" id="WP_057955330.1">
    <property type="nucleotide sequence ID" value="NZ_KQ556876.1"/>
</dbReference>
<proteinExistence type="predicted"/>
<dbReference type="GO" id="GO:0006355">
    <property type="term" value="P:regulation of DNA-templated transcription"/>
    <property type="evidence" value="ECO:0007669"/>
    <property type="project" value="UniProtKB-UniRule"/>
</dbReference>
<evidence type="ECO:0000313" key="4">
    <source>
        <dbReference type="EMBL" id="KRT57043.1"/>
    </source>
</evidence>
<evidence type="ECO:0000313" key="3">
    <source>
        <dbReference type="EMBL" id="KRT53664.1"/>
    </source>
</evidence>
<keyword evidence="1" id="KW-0963">Cytoplasm</keyword>
<evidence type="ECO:0000313" key="6">
    <source>
        <dbReference type="Proteomes" id="UP000051634"/>
    </source>
</evidence>
<protein>
    <recommendedName>
        <fullName evidence="1">Glycine cleavage system transcriptional repressor</fullName>
    </recommendedName>
</protein>
<dbReference type="AlphaFoldDB" id="A0A0T5Z2V0"/>
<dbReference type="Proteomes" id="UP000051276">
    <property type="component" value="Unassembled WGS sequence"/>
</dbReference>
<dbReference type="Gene3D" id="3.30.70.260">
    <property type="match status" value="2"/>
</dbReference>
<dbReference type="SUPFAM" id="SSF55021">
    <property type="entry name" value="ACT-like"/>
    <property type="match status" value="2"/>
</dbReference>
<dbReference type="Pfam" id="PF13740">
    <property type="entry name" value="ACT_6"/>
    <property type="match status" value="1"/>
</dbReference>
<dbReference type="PANTHER" id="PTHR34875">
    <property type="entry name" value="UPF0237 PROTEIN MJ1558"/>
    <property type="match status" value="1"/>
</dbReference>
<comment type="caution">
    <text evidence="4">The sequence shown here is derived from an EMBL/GenBank/DDBJ whole genome shotgun (WGS) entry which is preliminary data.</text>
</comment>
<evidence type="ECO:0000256" key="1">
    <source>
        <dbReference type="PIRNR" id="PIRNR028103"/>
    </source>
</evidence>
<sequence>MPAPSSFLVISALGRDRPGIVNELSKTILEGECNIVDSRMTVLGGEFAILLMVEGQWNTLAKLESALPEIEKRLGLTIIAKRTKERAPSSNQLPYAVEVVAMDHPGIVHQLAEFFSERQINIEDMVTSSYAAAHTGTPMFSVTMSVGIPANLHIATLRDDFMDYCDSLNLDGVLEPIKGA</sequence>
<dbReference type="InterPro" id="IPR045865">
    <property type="entry name" value="ACT-like_dom_sf"/>
</dbReference>
<dbReference type="PROSITE" id="PS51671">
    <property type="entry name" value="ACT"/>
    <property type="match status" value="2"/>
</dbReference>
<gene>
    <name evidence="3" type="ORF">Ga0074115_10699</name>
    <name evidence="4" type="ORF">Ga0076813_10816</name>
</gene>
<dbReference type="STRING" id="54398.Ga0074115_10699"/>